<name>A0A844FIM1_9FIRM</name>
<comment type="caution">
    <text evidence="1">The sequence shown here is derived from an EMBL/GenBank/DDBJ whole genome shotgun (WGS) entry which is preliminary data.</text>
</comment>
<sequence>MMAKLEMRELNGQDTFLLLPIVAKLGISDAIKYVEKQRGKYADEELSQEEIDMVGAELFAKALEVILVNIDKVQNDINKLLANMCNTTQKEIKELDFAEYNMLIIELFSQEGFKAFFKHLYSSLK</sequence>
<gene>
    <name evidence="1" type="ORF">FYJ27_08630</name>
</gene>
<evidence type="ECO:0000313" key="2">
    <source>
        <dbReference type="Proteomes" id="UP000462760"/>
    </source>
</evidence>
<organism evidence="1 2">
    <name type="scientific">Anaerosalibacter bizertensis</name>
    <dbReference type="NCBI Taxonomy" id="932217"/>
    <lineage>
        <taxon>Bacteria</taxon>
        <taxon>Bacillati</taxon>
        <taxon>Bacillota</taxon>
        <taxon>Tissierellia</taxon>
        <taxon>Tissierellales</taxon>
        <taxon>Sporanaerobacteraceae</taxon>
        <taxon>Anaerosalibacter</taxon>
    </lineage>
</organism>
<dbReference type="RefSeq" id="WP_154484472.1">
    <property type="nucleotide sequence ID" value="NZ_VULR01000011.1"/>
</dbReference>
<protein>
    <submittedName>
        <fullName evidence="1">Uncharacterized protein</fullName>
    </submittedName>
</protein>
<reference evidence="1 2" key="1">
    <citation type="submission" date="2019-08" db="EMBL/GenBank/DDBJ databases">
        <title>In-depth cultivation of the pig gut microbiome towards novel bacterial diversity and tailored functional studies.</title>
        <authorList>
            <person name="Wylensek D."/>
            <person name="Hitch T.C.A."/>
            <person name="Clavel T."/>
        </authorList>
    </citation>
    <scope>NUCLEOTIDE SEQUENCE [LARGE SCALE GENOMIC DNA]</scope>
    <source>
        <strain evidence="1 2">Med78-601-WT-4W-RMD-3</strain>
    </source>
</reference>
<dbReference type="EMBL" id="VULR01000011">
    <property type="protein sequence ID" value="MSS43792.1"/>
    <property type="molecule type" value="Genomic_DNA"/>
</dbReference>
<proteinExistence type="predicted"/>
<dbReference type="Proteomes" id="UP000462760">
    <property type="component" value="Unassembled WGS sequence"/>
</dbReference>
<dbReference type="AlphaFoldDB" id="A0A844FIM1"/>
<dbReference type="OrthoDB" id="2222106at2"/>
<accession>A0A844FIM1</accession>
<evidence type="ECO:0000313" key="1">
    <source>
        <dbReference type="EMBL" id="MSS43792.1"/>
    </source>
</evidence>